<dbReference type="AlphaFoldDB" id="K1JHD6"/>
<protein>
    <submittedName>
        <fullName evidence="1">Uncharacterized protein</fullName>
    </submittedName>
</protein>
<dbReference type="HOGENOM" id="CLU_3141506_0_0_4"/>
<evidence type="ECO:0000313" key="2">
    <source>
        <dbReference type="Proteomes" id="UP000005835"/>
    </source>
</evidence>
<proteinExistence type="predicted"/>
<dbReference type="RefSeq" id="WP_005435048.1">
    <property type="nucleotide sequence ID" value="NZ_JH815516.1"/>
</dbReference>
<evidence type="ECO:0000313" key="1">
    <source>
        <dbReference type="EMBL" id="EKB31060.1"/>
    </source>
</evidence>
<dbReference type="EMBL" id="ADMG01000031">
    <property type="protein sequence ID" value="EKB31060.1"/>
    <property type="molecule type" value="Genomic_DNA"/>
</dbReference>
<reference evidence="1 2" key="1">
    <citation type="submission" date="2012-05" db="EMBL/GenBank/DDBJ databases">
        <title>The Genome Sequence of Sutterella wadsworthensis 2_1_59BFAA.</title>
        <authorList>
            <consortium name="The Broad Institute Genome Sequencing Platform"/>
            <person name="Earl A."/>
            <person name="Ward D."/>
            <person name="Feldgarden M."/>
            <person name="Gevers D."/>
            <person name="Daigneault M."/>
            <person name="Strauss J."/>
            <person name="Allen-Vercoe E."/>
            <person name="Walker B."/>
            <person name="Young S.K."/>
            <person name="Zeng Q."/>
            <person name="Gargeya S."/>
            <person name="Fitzgerald M."/>
            <person name="Haas B."/>
            <person name="Abouelleil A."/>
            <person name="Alvarado L."/>
            <person name="Arachchi H.M."/>
            <person name="Berlin A.M."/>
            <person name="Chapman S.B."/>
            <person name="Goldberg J."/>
            <person name="Griggs A."/>
            <person name="Gujja S."/>
            <person name="Hansen M."/>
            <person name="Howarth C."/>
            <person name="Imamovic A."/>
            <person name="Larimer J."/>
            <person name="McCowen C."/>
            <person name="Montmayeur A."/>
            <person name="Murphy C."/>
            <person name="Neiman D."/>
            <person name="Pearson M."/>
            <person name="Priest M."/>
            <person name="Roberts A."/>
            <person name="Saif S."/>
            <person name="Shea T."/>
            <person name="Sisk P."/>
            <person name="Sykes S."/>
            <person name="Wortman J."/>
            <person name="Nusbaum C."/>
            <person name="Birren B."/>
        </authorList>
    </citation>
    <scope>NUCLEOTIDE SEQUENCE [LARGE SCALE GENOMIC DNA]</scope>
    <source>
        <strain evidence="1 2">2_1_59BFAA</strain>
    </source>
</reference>
<comment type="caution">
    <text evidence="1">The sequence shown here is derived from an EMBL/GenBank/DDBJ whole genome shotgun (WGS) entry which is preliminary data.</text>
</comment>
<gene>
    <name evidence="1" type="ORF">HMPREF9465_01165</name>
</gene>
<sequence>MSMEGREWSFDGGISQSWYAALCRRLGLDGRYSGARLERFVSYSTMRAD</sequence>
<organism evidence="1 2">
    <name type="scientific">Sutterella wadsworthensis 2_1_59BFAA</name>
    <dbReference type="NCBI Taxonomy" id="742823"/>
    <lineage>
        <taxon>Bacteria</taxon>
        <taxon>Pseudomonadati</taxon>
        <taxon>Pseudomonadota</taxon>
        <taxon>Betaproteobacteria</taxon>
        <taxon>Burkholderiales</taxon>
        <taxon>Sutterellaceae</taxon>
        <taxon>Sutterella</taxon>
    </lineage>
</organism>
<dbReference type="Proteomes" id="UP000005835">
    <property type="component" value="Unassembled WGS sequence"/>
</dbReference>
<keyword evidence="2" id="KW-1185">Reference proteome</keyword>
<dbReference type="PATRIC" id="fig|742823.3.peg.1158"/>
<name>K1JHD6_9BURK</name>
<accession>K1JHD6</accession>